<dbReference type="AlphaFoldDB" id="B0WM93"/>
<dbReference type="Proteomes" id="UP000002320">
    <property type="component" value="Unassembled WGS sequence"/>
</dbReference>
<dbReference type="OMA" id="FVDIATY"/>
<keyword evidence="3" id="KW-1185">Reference proteome</keyword>
<dbReference type="OrthoDB" id="166212at2759"/>
<dbReference type="InParanoid" id="B0WM93"/>
<reference evidence="1" key="1">
    <citation type="submission" date="2007-03" db="EMBL/GenBank/DDBJ databases">
        <title>Annotation of Culex pipiens quinquefasciatus.</title>
        <authorList>
            <consortium name="The Broad Institute Genome Sequencing Platform"/>
            <person name="Atkinson P.W."/>
            <person name="Hemingway J."/>
            <person name="Christensen B.M."/>
            <person name="Higgs S."/>
            <person name="Kodira C."/>
            <person name="Hannick L."/>
            <person name="Megy K."/>
            <person name="O'Leary S."/>
            <person name="Pearson M."/>
            <person name="Haas B.J."/>
            <person name="Mauceli E."/>
            <person name="Wortman J.R."/>
            <person name="Lee N.H."/>
            <person name="Guigo R."/>
            <person name="Stanke M."/>
            <person name="Alvarado L."/>
            <person name="Amedeo P."/>
            <person name="Antoine C.H."/>
            <person name="Arensburger P."/>
            <person name="Bidwell S.L."/>
            <person name="Crawford M."/>
            <person name="Camaro F."/>
            <person name="Devon K."/>
            <person name="Engels R."/>
            <person name="Hammond M."/>
            <person name="Howarth C."/>
            <person name="Koehrsen M."/>
            <person name="Lawson D."/>
            <person name="Montgomery P."/>
            <person name="Nene V."/>
            <person name="Nusbaum C."/>
            <person name="Puiu D."/>
            <person name="Romero-Severson J."/>
            <person name="Severson D.W."/>
            <person name="Shumway M."/>
            <person name="Sisk P."/>
            <person name="Stolte C."/>
            <person name="Zeng Q."/>
            <person name="Eisenstadt E."/>
            <person name="Fraser-Liggett C."/>
            <person name="Strausberg R."/>
            <person name="Galagan J."/>
            <person name="Birren B."/>
            <person name="Collins F.H."/>
        </authorList>
    </citation>
    <scope>NUCLEOTIDE SEQUENCE [LARGE SCALE GENOMIC DNA]</scope>
    <source>
        <strain evidence="1">JHB</strain>
    </source>
</reference>
<name>B0WM93_CULQU</name>
<dbReference type="eggNOG" id="ENOG502T83W">
    <property type="taxonomic scope" value="Eukaryota"/>
</dbReference>
<protein>
    <recommendedName>
        <fullName evidence="4">Cyclic nucleotide-binding domain-containing protein</fullName>
    </recommendedName>
</protein>
<dbReference type="KEGG" id="cqu:CpipJ_CPIJ008095"/>
<dbReference type="VEuPathDB" id="VectorBase:CQUJHB012273"/>
<evidence type="ECO:0000313" key="2">
    <source>
        <dbReference type="EnsemblMetazoa" id="CPIJ008095-PA"/>
    </source>
</evidence>
<evidence type="ECO:0008006" key="4">
    <source>
        <dbReference type="Google" id="ProtNLM"/>
    </source>
</evidence>
<gene>
    <name evidence="2" type="primary">6040436</name>
    <name evidence="1" type="ORF">CpipJ_CPIJ008095</name>
</gene>
<evidence type="ECO:0000313" key="3">
    <source>
        <dbReference type="Proteomes" id="UP000002320"/>
    </source>
</evidence>
<dbReference type="VEuPathDB" id="VectorBase:CPIJ008095"/>
<evidence type="ECO:0000313" key="1">
    <source>
        <dbReference type="EMBL" id="EDS30942.1"/>
    </source>
</evidence>
<accession>B0WM93</accession>
<dbReference type="EMBL" id="DS231996">
    <property type="protein sequence ID" value="EDS30942.1"/>
    <property type="molecule type" value="Genomic_DNA"/>
</dbReference>
<dbReference type="SUPFAM" id="SSF51206">
    <property type="entry name" value="cAMP-binding domain-like"/>
    <property type="match status" value="1"/>
</dbReference>
<organism>
    <name type="scientific">Culex quinquefasciatus</name>
    <name type="common">Southern house mosquito</name>
    <name type="synonym">Culex pungens</name>
    <dbReference type="NCBI Taxonomy" id="7176"/>
    <lineage>
        <taxon>Eukaryota</taxon>
        <taxon>Metazoa</taxon>
        <taxon>Ecdysozoa</taxon>
        <taxon>Arthropoda</taxon>
        <taxon>Hexapoda</taxon>
        <taxon>Insecta</taxon>
        <taxon>Pterygota</taxon>
        <taxon>Neoptera</taxon>
        <taxon>Endopterygota</taxon>
        <taxon>Diptera</taxon>
        <taxon>Nematocera</taxon>
        <taxon>Culicoidea</taxon>
        <taxon>Culicidae</taxon>
        <taxon>Culicinae</taxon>
        <taxon>Culicini</taxon>
        <taxon>Culex</taxon>
        <taxon>Culex</taxon>
    </lineage>
</organism>
<dbReference type="InterPro" id="IPR018490">
    <property type="entry name" value="cNMP-bd_dom_sf"/>
</dbReference>
<dbReference type="EnsemblMetazoa" id="CPIJ008095-RA">
    <property type="protein sequence ID" value="CPIJ008095-PA"/>
    <property type="gene ID" value="CPIJ008095"/>
</dbReference>
<dbReference type="InterPro" id="IPR014710">
    <property type="entry name" value="RmlC-like_jellyroll"/>
</dbReference>
<dbReference type="Gene3D" id="2.60.120.10">
    <property type="entry name" value="Jelly Rolls"/>
    <property type="match status" value="1"/>
</dbReference>
<proteinExistence type="predicted"/>
<sequence>MGRFQYFDHWTDEQRQDCQTRAKVREFDPGQTIFVEGRSPVNYAHFVLSGRCMVVQCLKMIKVLDKFGKESYRLADAQPIEDEITQFHRRRSSRMIELGQSPFMVEGQNFKLSSSSLTAANCLPVEELKRLQSLRPIEYEYRFLDVATFGCGSVFGVGEHMDDRTVVARNRVQCLLIPRYWLLQKPQNQNNVWNRVRVFIEQRQPSRDKLFEWFLSDGRWRRMRTQLREDFAAAHPKTHATALGDVPTLCRIDQSDVFA</sequence>
<reference evidence="2" key="2">
    <citation type="submission" date="2020-05" db="UniProtKB">
        <authorList>
            <consortium name="EnsemblMetazoa"/>
        </authorList>
    </citation>
    <scope>IDENTIFICATION</scope>
    <source>
        <strain evidence="2">JHB</strain>
    </source>
</reference>
<dbReference type="HOGENOM" id="CLU_025702_0_0_1"/>